<reference evidence="2 3" key="1">
    <citation type="submission" date="2024-01" db="EMBL/GenBank/DDBJ databases">
        <title>The complete chloroplast genome sequence of Lithospermum erythrorhizon: insights into the phylogenetic relationship among Boraginaceae species and the maternal lineages of purple gromwells.</title>
        <authorList>
            <person name="Okada T."/>
            <person name="Watanabe K."/>
        </authorList>
    </citation>
    <scope>NUCLEOTIDE SEQUENCE [LARGE SCALE GENOMIC DNA]</scope>
</reference>
<feature type="compositionally biased region" description="Basic and acidic residues" evidence="1">
    <location>
        <begin position="210"/>
        <end position="221"/>
    </location>
</feature>
<gene>
    <name evidence="2" type="ORF">LIER_19954</name>
</gene>
<keyword evidence="3" id="KW-1185">Reference proteome</keyword>
<evidence type="ECO:0000313" key="3">
    <source>
        <dbReference type="Proteomes" id="UP001454036"/>
    </source>
</evidence>
<accession>A0AAV3QMD0</accession>
<comment type="caution">
    <text evidence="2">The sequence shown here is derived from an EMBL/GenBank/DDBJ whole genome shotgun (WGS) entry which is preliminary data.</text>
</comment>
<organism evidence="2 3">
    <name type="scientific">Lithospermum erythrorhizon</name>
    <name type="common">Purple gromwell</name>
    <name type="synonym">Lithospermum officinale var. erythrorhizon</name>
    <dbReference type="NCBI Taxonomy" id="34254"/>
    <lineage>
        <taxon>Eukaryota</taxon>
        <taxon>Viridiplantae</taxon>
        <taxon>Streptophyta</taxon>
        <taxon>Embryophyta</taxon>
        <taxon>Tracheophyta</taxon>
        <taxon>Spermatophyta</taxon>
        <taxon>Magnoliopsida</taxon>
        <taxon>eudicotyledons</taxon>
        <taxon>Gunneridae</taxon>
        <taxon>Pentapetalae</taxon>
        <taxon>asterids</taxon>
        <taxon>lamiids</taxon>
        <taxon>Boraginales</taxon>
        <taxon>Boraginaceae</taxon>
        <taxon>Boraginoideae</taxon>
        <taxon>Lithospermeae</taxon>
        <taxon>Lithospermum</taxon>
    </lineage>
</organism>
<sequence>MANIEPNLPLFFNMHSTSHSGYLTSFSSLSDYNIFVEDKPDKVSEGRWHSKWCYILGGMDDRVPWIWTLFSKAKRPIFARSIHVKAQIALLQEVFQDSWDYKVFCEEGVLIQAGIIRSKEFDSSVEPPVTWVEPMVHASSSKGQESDFARKDSATRPLLLEEIGKPYEEYIDTLELQGVIAKHLVRAMNVSHVLARRVARLDVDLGPSRESERASRFKVEELEKENEDL</sequence>
<protein>
    <submittedName>
        <fullName evidence="2">Uncharacterized protein</fullName>
    </submittedName>
</protein>
<dbReference type="EMBL" id="BAABME010004998">
    <property type="protein sequence ID" value="GAA0164278.1"/>
    <property type="molecule type" value="Genomic_DNA"/>
</dbReference>
<proteinExistence type="predicted"/>
<name>A0AAV3QMD0_LITER</name>
<feature type="region of interest" description="Disordered" evidence="1">
    <location>
        <begin position="210"/>
        <end position="229"/>
    </location>
</feature>
<evidence type="ECO:0000313" key="2">
    <source>
        <dbReference type="EMBL" id="GAA0164278.1"/>
    </source>
</evidence>
<dbReference type="AlphaFoldDB" id="A0AAV3QMD0"/>
<evidence type="ECO:0000256" key="1">
    <source>
        <dbReference type="SAM" id="MobiDB-lite"/>
    </source>
</evidence>
<dbReference type="Proteomes" id="UP001454036">
    <property type="component" value="Unassembled WGS sequence"/>
</dbReference>